<protein>
    <submittedName>
        <fullName evidence="1">Uncharacterized protein</fullName>
    </submittedName>
</protein>
<sequence length="117" mass="12276">MATINYKDPVTGQWVEIPTGGGSSVTVDSALSSTSENPVQNKVINSALGGKQASLSTDQLNACNSGITSAKVSTYDGYQAQINGKANSSTYAAQGTYGLAQIWLDTTDNFLYIKTKD</sequence>
<dbReference type="EMBL" id="BK014923">
    <property type="protein sequence ID" value="DAD82668.1"/>
    <property type="molecule type" value="Genomic_DNA"/>
</dbReference>
<name>A0A8S5MKA5_9CAUD</name>
<reference evidence="1" key="1">
    <citation type="journal article" date="2021" name="Proc. Natl. Acad. Sci. U.S.A.">
        <title>A Catalog of Tens of Thousands of Viruses from Human Metagenomes Reveals Hidden Associations with Chronic Diseases.</title>
        <authorList>
            <person name="Tisza M.J."/>
            <person name="Buck C.B."/>
        </authorList>
    </citation>
    <scope>NUCLEOTIDE SEQUENCE</scope>
    <source>
        <strain evidence="1">Ctrpg19</strain>
    </source>
</reference>
<proteinExistence type="predicted"/>
<accession>A0A8S5MKA5</accession>
<organism evidence="1">
    <name type="scientific">Siphoviridae sp. ctrpg19</name>
    <dbReference type="NCBI Taxonomy" id="2826481"/>
    <lineage>
        <taxon>Viruses</taxon>
        <taxon>Duplodnaviria</taxon>
        <taxon>Heunggongvirae</taxon>
        <taxon>Uroviricota</taxon>
        <taxon>Caudoviricetes</taxon>
    </lineage>
</organism>
<evidence type="ECO:0000313" key="1">
    <source>
        <dbReference type="EMBL" id="DAD82668.1"/>
    </source>
</evidence>